<gene>
    <name evidence="2" type="ORF">H4R20_000705</name>
</gene>
<dbReference type="OrthoDB" id="5590456at2759"/>
<feature type="region of interest" description="Disordered" evidence="1">
    <location>
        <begin position="44"/>
        <end position="74"/>
    </location>
</feature>
<dbReference type="SUPFAM" id="SSF50630">
    <property type="entry name" value="Acid proteases"/>
    <property type="match status" value="1"/>
</dbReference>
<dbReference type="Proteomes" id="UP001140094">
    <property type="component" value="Unassembled WGS sequence"/>
</dbReference>
<organism evidence="2 3">
    <name type="scientific">Coemansia guatemalensis</name>
    <dbReference type="NCBI Taxonomy" id="2761395"/>
    <lineage>
        <taxon>Eukaryota</taxon>
        <taxon>Fungi</taxon>
        <taxon>Fungi incertae sedis</taxon>
        <taxon>Zoopagomycota</taxon>
        <taxon>Kickxellomycotina</taxon>
        <taxon>Kickxellomycetes</taxon>
        <taxon>Kickxellales</taxon>
        <taxon>Kickxellaceae</taxon>
        <taxon>Coemansia</taxon>
    </lineage>
</organism>
<dbReference type="Gene3D" id="2.40.70.10">
    <property type="entry name" value="Acid Proteases"/>
    <property type="match status" value="1"/>
</dbReference>
<protein>
    <submittedName>
        <fullName evidence="2">Uncharacterized protein</fullName>
    </submittedName>
</protein>
<sequence>MFETEWNQLCINRLCVNYEDYQRALEGLQKMLESNPDMTPKLFGEALPTPAKPKLAKTRGASRNQRHRDVKQKSAADEIETLKNDIDSLRTQIADAAKAQSSAGSQSSVERLGGSHVPFVVAFVREKGQSQHTKKGRRQRQVHWTQLDDVLVGKQAVKAVADPGAEVSVITLEAAQRLNQKVNTNRRPWLKPMWSGAEYRAYGRIKALVDIADGPRRWLDLVVVDDMQKWDLLLGNANLERLDVQLETPAMRRHRHEKAQTEQTTVSSLPAVTDNDYAEIAVVGDNSSG</sequence>
<dbReference type="InterPro" id="IPR021109">
    <property type="entry name" value="Peptidase_aspartic_dom_sf"/>
</dbReference>
<evidence type="ECO:0000313" key="2">
    <source>
        <dbReference type="EMBL" id="KAJ2808695.1"/>
    </source>
</evidence>
<name>A0A9W8LWD1_9FUNG</name>
<dbReference type="EMBL" id="JANBUO010000029">
    <property type="protein sequence ID" value="KAJ2808695.1"/>
    <property type="molecule type" value="Genomic_DNA"/>
</dbReference>
<evidence type="ECO:0000256" key="1">
    <source>
        <dbReference type="SAM" id="MobiDB-lite"/>
    </source>
</evidence>
<comment type="caution">
    <text evidence="2">The sequence shown here is derived from an EMBL/GenBank/DDBJ whole genome shotgun (WGS) entry which is preliminary data.</text>
</comment>
<proteinExistence type="predicted"/>
<evidence type="ECO:0000313" key="3">
    <source>
        <dbReference type="Proteomes" id="UP001140094"/>
    </source>
</evidence>
<accession>A0A9W8LWD1</accession>
<keyword evidence="3" id="KW-1185">Reference proteome</keyword>
<reference evidence="2" key="1">
    <citation type="submission" date="2022-07" db="EMBL/GenBank/DDBJ databases">
        <title>Phylogenomic reconstructions and comparative analyses of Kickxellomycotina fungi.</title>
        <authorList>
            <person name="Reynolds N.K."/>
            <person name="Stajich J.E."/>
            <person name="Barry K."/>
            <person name="Grigoriev I.V."/>
            <person name="Crous P."/>
            <person name="Smith M.E."/>
        </authorList>
    </citation>
    <scope>NUCLEOTIDE SEQUENCE</scope>
    <source>
        <strain evidence="2">NRRL 1565</strain>
    </source>
</reference>
<dbReference type="AlphaFoldDB" id="A0A9W8LWD1"/>
<dbReference type="CDD" id="cd00303">
    <property type="entry name" value="retropepsin_like"/>
    <property type="match status" value="1"/>
</dbReference>